<name>A0A067RBN4_ZOONE</name>
<reference evidence="1 2" key="1">
    <citation type="journal article" date="2014" name="Nat. Commun.">
        <title>Molecular traces of alternative social organization in a termite genome.</title>
        <authorList>
            <person name="Terrapon N."/>
            <person name="Li C."/>
            <person name="Robertson H.M."/>
            <person name="Ji L."/>
            <person name="Meng X."/>
            <person name="Booth W."/>
            <person name="Chen Z."/>
            <person name="Childers C.P."/>
            <person name="Glastad K.M."/>
            <person name="Gokhale K."/>
            <person name="Gowin J."/>
            <person name="Gronenberg W."/>
            <person name="Hermansen R.A."/>
            <person name="Hu H."/>
            <person name="Hunt B.G."/>
            <person name="Huylmans A.K."/>
            <person name="Khalil S.M."/>
            <person name="Mitchell R.D."/>
            <person name="Munoz-Torres M.C."/>
            <person name="Mustard J.A."/>
            <person name="Pan H."/>
            <person name="Reese J.T."/>
            <person name="Scharf M.E."/>
            <person name="Sun F."/>
            <person name="Vogel H."/>
            <person name="Xiao J."/>
            <person name="Yang W."/>
            <person name="Yang Z."/>
            <person name="Yang Z."/>
            <person name="Zhou J."/>
            <person name="Zhu J."/>
            <person name="Brent C.S."/>
            <person name="Elsik C.G."/>
            <person name="Goodisman M.A."/>
            <person name="Liberles D.A."/>
            <person name="Roe R.M."/>
            <person name="Vargo E.L."/>
            <person name="Vilcinskas A."/>
            <person name="Wang J."/>
            <person name="Bornberg-Bauer E."/>
            <person name="Korb J."/>
            <person name="Zhang G."/>
            <person name="Liebig J."/>
        </authorList>
    </citation>
    <scope>NUCLEOTIDE SEQUENCE [LARGE SCALE GENOMIC DNA]</scope>
    <source>
        <tissue evidence="1">Whole organism</tissue>
    </source>
</reference>
<keyword evidence="2" id="KW-1185">Reference proteome</keyword>
<evidence type="ECO:0000313" key="1">
    <source>
        <dbReference type="EMBL" id="KDR20278.1"/>
    </source>
</evidence>
<gene>
    <name evidence="1" type="ORF">L798_05063</name>
</gene>
<sequence length="54" mass="6474">MNKELNFFHPCTITYGYILFGRKSSGWKFPHKKGPLFWRMEVVKLGKRPGKLFR</sequence>
<dbReference type="Proteomes" id="UP000027135">
    <property type="component" value="Unassembled WGS sequence"/>
</dbReference>
<protein>
    <submittedName>
        <fullName evidence="1">Uncharacterized protein</fullName>
    </submittedName>
</protein>
<organism evidence="1 2">
    <name type="scientific">Zootermopsis nevadensis</name>
    <name type="common">Dampwood termite</name>
    <dbReference type="NCBI Taxonomy" id="136037"/>
    <lineage>
        <taxon>Eukaryota</taxon>
        <taxon>Metazoa</taxon>
        <taxon>Ecdysozoa</taxon>
        <taxon>Arthropoda</taxon>
        <taxon>Hexapoda</taxon>
        <taxon>Insecta</taxon>
        <taxon>Pterygota</taxon>
        <taxon>Neoptera</taxon>
        <taxon>Polyneoptera</taxon>
        <taxon>Dictyoptera</taxon>
        <taxon>Blattodea</taxon>
        <taxon>Blattoidea</taxon>
        <taxon>Termitoidae</taxon>
        <taxon>Termopsidae</taxon>
        <taxon>Zootermopsis</taxon>
    </lineage>
</organism>
<evidence type="ECO:0000313" key="2">
    <source>
        <dbReference type="Proteomes" id="UP000027135"/>
    </source>
</evidence>
<proteinExistence type="predicted"/>
<dbReference type="InParanoid" id="A0A067RBN4"/>
<accession>A0A067RBN4</accession>
<dbReference type="EMBL" id="KK852611">
    <property type="protein sequence ID" value="KDR20278.1"/>
    <property type="molecule type" value="Genomic_DNA"/>
</dbReference>
<dbReference type="AlphaFoldDB" id="A0A067RBN4"/>